<dbReference type="Gene3D" id="3.40.50.1860">
    <property type="match status" value="1"/>
</dbReference>
<dbReference type="InterPro" id="IPR033134">
    <property type="entry name" value="Asp/Glu_racemase_AS_2"/>
</dbReference>
<dbReference type="EMBL" id="AFUP01000004">
    <property type="protein sequence ID" value="EGV08159.1"/>
    <property type="molecule type" value="Genomic_DNA"/>
</dbReference>
<dbReference type="PROSITE" id="PS00924">
    <property type="entry name" value="ASP_GLU_RACEMASE_2"/>
    <property type="match status" value="1"/>
</dbReference>
<proteinExistence type="predicted"/>
<reference evidence="1 2" key="1">
    <citation type="submission" date="2011-06" db="EMBL/GenBank/DDBJ databases">
        <authorList>
            <person name="Harkins D.M."/>
            <person name="Madupu R."/>
            <person name="Durkin A.S."/>
            <person name="Torralba M."/>
            <person name="Methe B."/>
            <person name="Sutton G.G."/>
            <person name="Nelson K.E."/>
        </authorList>
    </citation>
    <scope>NUCLEOTIDE SEQUENCE [LARGE SCALE GENOMIC DNA]</scope>
    <source>
        <strain evidence="1 2">SK1060</strain>
    </source>
</reference>
<sequence length="87" mass="9804">MPLKGKVDTLVLGCTHYPLLKPIIQNVMGSTVKLIDSGAECVRDISVLLNYFEINHSREGKLPQHCFFTTANAKRFAEIAETWLNKK</sequence>
<evidence type="ECO:0000313" key="1">
    <source>
        <dbReference type="EMBL" id="EGV08159.1"/>
    </source>
</evidence>
<dbReference type="AlphaFoldDB" id="F9P759"/>
<gene>
    <name evidence="1" type="ORF">HMPREF1042_1707</name>
</gene>
<organism evidence="1 2">
    <name type="scientific">Streptococcus constellatus subsp. pharyngis SK1060 = CCUG 46377</name>
    <dbReference type="NCBI Taxonomy" id="1035184"/>
    <lineage>
        <taxon>Bacteria</taxon>
        <taxon>Bacillati</taxon>
        <taxon>Bacillota</taxon>
        <taxon>Bacilli</taxon>
        <taxon>Lactobacillales</taxon>
        <taxon>Streptococcaceae</taxon>
        <taxon>Streptococcus</taxon>
        <taxon>Streptococcus anginosus group</taxon>
    </lineage>
</organism>
<dbReference type="GO" id="GO:0016855">
    <property type="term" value="F:racemase and epimerase activity, acting on amino acids and derivatives"/>
    <property type="evidence" value="ECO:0007669"/>
    <property type="project" value="InterPro"/>
</dbReference>
<name>F9P759_STRCV</name>
<protein>
    <submittedName>
        <fullName evidence="1">Asp/Glu/Hydantoin racemase domain protein</fullName>
    </submittedName>
</protein>
<dbReference type="InterPro" id="IPR001920">
    <property type="entry name" value="Asp/Glu_race"/>
</dbReference>
<dbReference type="SUPFAM" id="SSF53681">
    <property type="entry name" value="Aspartate/glutamate racemase"/>
    <property type="match status" value="1"/>
</dbReference>
<evidence type="ECO:0000313" key="2">
    <source>
        <dbReference type="Proteomes" id="UP000003287"/>
    </source>
</evidence>
<dbReference type="eggNOG" id="COG0796">
    <property type="taxonomic scope" value="Bacteria"/>
</dbReference>
<accession>F9P759</accession>
<dbReference type="Proteomes" id="UP000003287">
    <property type="component" value="Unassembled WGS sequence"/>
</dbReference>